<accession>A0ABD5SGV4</accession>
<evidence type="ECO:0000313" key="2">
    <source>
        <dbReference type="Proteomes" id="UP001596383"/>
    </source>
</evidence>
<protein>
    <submittedName>
        <fullName evidence="1">PqqD family protein</fullName>
    </submittedName>
</protein>
<keyword evidence="2" id="KW-1185">Reference proteome</keyword>
<dbReference type="EMBL" id="JBHSWV010000089">
    <property type="protein sequence ID" value="MFC6764505.1"/>
    <property type="molecule type" value="Genomic_DNA"/>
</dbReference>
<evidence type="ECO:0000313" key="1">
    <source>
        <dbReference type="EMBL" id="MFC6764505.1"/>
    </source>
</evidence>
<dbReference type="AlphaFoldDB" id="A0ABD5SGV4"/>
<name>A0ABD5SGV4_9EURY</name>
<gene>
    <name evidence="1" type="ORF">ACFQE6_05480</name>
</gene>
<reference evidence="1 2" key="1">
    <citation type="journal article" date="2019" name="Int. J. Syst. Evol. Microbiol.">
        <title>The Global Catalogue of Microorganisms (GCM) 10K type strain sequencing project: providing services to taxonomists for standard genome sequencing and annotation.</title>
        <authorList>
            <consortium name="The Broad Institute Genomics Platform"/>
            <consortium name="The Broad Institute Genome Sequencing Center for Infectious Disease"/>
            <person name="Wu L."/>
            <person name="Ma J."/>
        </authorList>
    </citation>
    <scope>NUCLEOTIDE SEQUENCE [LARGE SCALE GENOMIC DNA]</scope>
    <source>
        <strain evidence="1 2">LMG 29247</strain>
    </source>
</reference>
<proteinExistence type="predicted"/>
<comment type="caution">
    <text evidence="1">The sequence shown here is derived from an EMBL/GenBank/DDBJ whole genome shotgun (WGS) entry which is preliminary data.</text>
</comment>
<dbReference type="Proteomes" id="UP001596383">
    <property type="component" value="Unassembled WGS sequence"/>
</dbReference>
<organism evidence="1 2">
    <name type="scientific">Natrinema soli</name>
    <dbReference type="NCBI Taxonomy" id="1930624"/>
    <lineage>
        <taxon>Archaea</taxon>
        <taxon>Methanobacteriati</taxon>
        <taxon>Methanobacteriota</taxon>
        <taxon>Stenosarchaea group</taxon>
        <taxon>Halobacteria</taxon>
        <taxon>Halobacteriales</taxon>
        <taxon>Natrialbaceae</taxon>
        <taxon>Natrinema</taxon>
    </lineage>
</organism>
<sequence>MAHTDAPVSMTPPDHMRRNRLWERYILRGEPRDEVVPDLAAEFDVDEETIETDIATVADWLTELDLIREESGIALVAELRANRQHLHQLADRARDEDDLTKERKIREEINRSITIERQLHDASLKTTPATSELDHLLKDLD</sequence>